<evidence type="ECO:0000313" key="5">
    <source>
        <dbReference type="Proteomes" id="UP000320390"/>
    </source>
</evidence>
<dbReference type="Pfam" id="PF00239">
    <property type="entry name" value="Resolvase"/>
    <property type="match status" value="1"/>
</dbReference>
<dbReference type="PROSITE" id="PS51736">
    <property type="entry name" value="RECOMBINASES_3"/>
    <property type="match status" value="1"/>
</dbReference>
<name>A0A518ET39_9BACT</name>
<evidence type="ECO:0000259" key="3">
    <source>
        <dbReference type="PROSITE" id="PS51737"/>
    </source>
</evidence>
<organism evidence="4 5">
    <name type="scientific">Saltatorellus ferox</name>
    <dbReference type="NCBI Taxonomy" id="2528018"/>
    <lineage>
        <taxon>Bacteria</taxon>
        <taxon>Pseudomonadati</taxon>
        <taxon>Planctomycetota</taxon>
        <taxon>Planctomycetia</taxon>
        <taxon>Planctomycetia incertae sedis</taxon>
        <taxon>Saltatorellus</taxon>
    </lineage>
</organism>
<dbReference type="EMBL" id="CP036434">
    <property type="protein sequence ID" value="QDV07256.1"/>
    <property type="molecule type" value="Genomic_DNA"/>
</dbReference>
<dbReference type="AlphaFoldDB" id="A0A518ET39"/>
<dbReference type="InterPro" id="IPR038109">
    <property type="entry name" value="DNA_bind_recomb_sf"/>
</dbReference>
<dbReference type="Gene3D" id="3.40.50.1390">
    <property type="entry name" value="Resolvase, N-terminal catalytic domain"/>
    <property type="match status" value="1"/>
</dbReference>
<dbReference type="Pfam" id="PF07508">
    <property type="entry name" value="Recombinase"/>
    <property type="match status" value="1"/>
</dbReference>
<dbReference type="InterPro" id="IPR011109">
    <property type="entry name" value="DNA_bind_recombinase_dom"/>
</dbReference>
<gene>
    <name evidence="4" type="primary">hin</name>
    <name evidence="4" type="ORF">Poly30_27750</name>
</gene>
<dbReference type="SUPFAM" id="SSF53041">
    <property type="entry name" value="Resolvase-like"/>
    <property type="match status" value="1"/>
</dbReference>
<dbReference type="PANTHER" id="PTHR30461">
    <property type="entry name" value="DNA-INVERTASE FROM LAMBDOID PROPHAGE"/>
    <property type="match status" value="1"/>
</dbReference>
<keyword evidence="5" id="KW-1185">Reference proteome</keyword>
<evidence type="ECO:0000313" key="4">
    <source>
        <dbReference type="EMBL" id="QDV07256.1"/>
    </source>
</evidence>
<feature type="domain" description="Resolvase/invertase-type recombinase catalytic" evidence="2">
    <location>
        <begin position="11"/>
        <end position="163"/>
    </location>
</feature>
<dbReference type="Pfam" id="PF13408">
    <property type="entry name" value="Zn_ribbon_recom"/>
    <property type="match status" value="1"/>
</dbReference>
<protein>
    <submittedName>
        <fullName evidence="4">DNA-invertase hin</fullName>
    </submittedName>
</protein>
<dbReference type="GO" id="GO:0003677">
    <property type="term" value="F:DNA binding"/>
    <property type="evidence" value="ECO:0007669"/>
    <property type="project" value="InterPro"/>
</dbReference>
<dbReference type="Gene3D" id="3.90.1750.20">
    <property type="entry name" value="Putative Large Serine Recombinase, Chain B, Domain 2"/>
    <property type="match status" value="1"/>
</dbReference>
<dbReference type="InterPro" id="IPR025827">
    <property type="entry name" value="Zn_ribbon_recom_dom"/>
</dbReference>
<feature type="domain" description="Recombinase" evidence="3">
    <location>
        <begin position="171"/>
        <end position="285"/>
    </location>
</feature>
<dbReference type="PROSITE" id="PS51737">
    <property type="entry name" value="RECOMBINASE_DNA_BIND"/>
    <property type="match status" value="1"/>
</dbReference>
<reference evidence="4 5" key="1">
    <citation type="submission" date="2019-02" db="EMBL/GenBank/DDBJ databases">
        <title>Deep-cultivation of Planctomycetes and their phenomic and genomic characterization uncovers novel biology.</title>
        <authorList>
            <person name="Wiegand S."/>
            <person name="Jogler M."/>
            <person name="Boedeker C."/>
            <person name="Pinto D."/>
            <person name="Vollmers J."/>
            <person name="Rivas-Marin E."/>
            <person name="Kohn T."/>
            <person name="Peeters S.H."/>
            <person name="Heuer A."/>
            <person name="Rast P."/>
            <person name="Oberbeckmann S."/>
            <person name="Bunk B."/>
            <person name="Jeske O."/>
            <person name="Meyerdierks A."/>
            <person name="Storesund J.E."/>
            <person name="Kallscheuer N."/>
            <person name="Luecker S."/>
            <person name="Lage O.M."/>
            <person name="Pohl T."/>
            <person name="Merkel B.J."/>
            <person name="Hornburger P."/>
            <person name="Mueller R.-W."/>
            <person name="Bruemmer F."/>
            <person name="Labrenz M."/>
            <person name="Spormann A.M."/>
            <person name="Op den Camp H."/>
            <person name="Overmann J."/>
            <person name="Amann R."/>
            <person name="Jetten M.S.M."/>
            <person name="Mascher T."/>
            <person name="Medema M.H."/>
            <person name="Devos D.P."/>
            <person name="Kaster A.-K."/>
            <person name="Ovreas L."/>
            <person name="Rohde M."/>
            <person name="Galperin M.Y."/>
            <person name="Jogler C."/>
        </authorList>
    </citation>
    <scope>NUCLEOTIDE SEQUENCE [LARGE SCALE GENOMIC DNA]</scope>
    <source>
        <strain evidence="4 5">Poly30</strain>
    </source>
</reference>
<dbReference type="RefSeq" id="WP_145198156.1">
    <property type="nucleotide sequence ID" value="NZ_CP036434.1"/>
</dbReference>
<dbReference type="InterPro" id="IPR050639">
    <property type="entry name" value="SSR_resolvase"/>
</dbReference>
<dbReference type="OrthoDB" id="266184at2"/>
<dbReference type="GO" id="GO:0000150">
    <property type="term" value="F:DNA strand exchange activity"/>
    <property type="evidence" value="ECO:0007669"/>
    <property type="project" value="InterPro"/>
</dbReference>
<proteinExistence type="predicted"/>
<dbReference type="CDD" id="cd03768">
    <property type="entry name" value="SR_ResInv"/>
    <property type="match status" value="1"/>
</dbReference>
<sequence length="511" mass="56431">MAPSIKAKQVRVAIYTRKSVNEGLDQQFNSLDAQREFVEAYVKSHAGDGWVALDARYDDGGFSGATTDRPAFQRLIQDIKDGQLDVLAVYRLDRLSRSIDDFAQLMRLLEKRNVAFVSVTERFDTTSPMGRMVLNLLASFAQFERETIAQRTRDKMSASRRRGMWTGGRPVLGYDVFEKALVVNEAEAVTVRRIFQTYLDLGGCVAVAEELGVLGIRNKAWVNQAGEQTGGAPFNSSTIHWLLTNSLYRGLVRAQDDLVEGQHDAIVDEELWDRVQRKLKAQAPGGKSRPKRKTSAMLSGIARCRCGAALTPTNSKRKAKVYRYYICSRAQKQGKGACPGTRIGAGKLEEHVVEQIRRLGKDPRIVEAALLQGGQQRAEERTRLQAGLKDLNRSHGELLRKQNKLVAAMGDQGTSAALSKGLKEVEEAMADINERIEAARRDLQALDKAGTSADGLIQALAEFTAVWDTLTLDEQARLLDLILDAVVYDGPSGAIEIRLRDMEPIGAEAAA</sequence>
<evidence type="ECO:0000259" key="2">
    <source>
        <dbReference type="PROSITE" id="PS51736"/>
    </source>
</evidence>
<dbReference type="InterPro" id="IPR036162">
    <property type="entry name" value="Resolvase-like_N_sf"/>
</dbReference>
<feature type="coiled-coil region" evidence="1">
    <location>
        <begin position="422"/>
        <end position="449"/>
    </location>
</feature>
<dbReference type="PANTHER" id="PTHR30461:SF23">
    <property type="entry name" value="DNA RECOMBINASE-RELATED"/>
    <property type="match status" value="1"/>
</dbReference>
<evidence type="ECO:0000256" key="1">
    <source>
        <dbReference type="SAM" id="Coils"/>
    </source>
</evidence>
<keyword evidence="1" id="KW-0175">Coiled coil</keyword>
<dbReference type="Proteomes" id="UP000320390">
    <property type="component" value="Chromosome"/>
</dbReference>
<accession>A0A518ET39</accession>
<dbReference type="InterPro" id="IPR006119">
    <property type="entry name" value="Resolv_N"/>
</dbReference>
<dbReference type="SMART" id="SM00857">
    <property type="entry name" value="Resolvase"/>
    <property type="match status" value="1"/>
</dbReference>